<dbReference type="InterPro" id="IPR015422">
    <property type="entry name" value="PyrdxlP-dep_Trfase_small"/>
</dbReference>
<evidence type="ECO:0000256" key="3">
    <source>
        <dbReference type="ARBA" id="ARBA00004746"/>
    </source>
</evidence>
<dbReference type="InterPro" id="IPR004723">
    <property type="entry name" value="AONS_Archaea/Proteobacteria"/>
</dbReference>
<dbReference type="Proteomes" id="UP000239576">
    <property type="component" value="Unassembled WGS sequence"/>
</dbReference>
<evidence type="ECO:0000256" key="6">
    <source>
        <dbReference type="ARBA" id="ARBA00022679"/>
    </source>
</evidence>
<evidence type="ECO:0000256" key="10">
    <source>
        <dbReference type="PIRSR" id="PIRSR604723-51"/>
    </source>
</evidence>
<dbReference type="InterPro" id="IPR001917">
    <property type="entry name" value="Aminotrans_II_pyridoxalP_BS"/>
</dbReference>
<dbReference type="OrthoDB" id="9807157at2"/>
<evidence type="ECO:0000313" key="14">
    <source>
        <dbReference type="Proteomes" id="UP000239576"/>
    </source>
</evidence>
<evidence type="ECO:0000256" key="1">
    <source>
        <dbReference type="ARBA" id="ARBA00001933"/>
    </source>
</evidence>
<dbReference type="InterPro" id="IPR050087">
    <property type="entry name" value="AON_synthase_class-II"/>
</dbReference>
<evidence type="ECO:0000256" key="9">
    <source>
        <dbReference type="ARBA" id="ARBA00047715"/>
    </source>
</evidence>
<dbReference type="RefSeq" id="WP_106255863.1">
    <property type="nucleotide sequence ID" value="NZ_CAWNSW010000047.1"/>
</dbReference>
<dbReference type="NCBIfam" id="TIGR00858">
    <property type="entry name" value="bioF"/>
    <property type="match status" value="1"/>
</dbReference>
<dbReference type="InterPro" id="IPR015421">
    <property type="entry name" value="PyrdxlP-dep_Trfase_major"/>
</dbReference>
<evidence type="ECO:0000256" key="11">
    <source>
        <dbReference type="RuleBase" id="RU003693"/>
    </source>
</evidence>
<comment type="pathway">
    <text evidence="3 11">Cofactor biosynthesis; biotin biosynthesis.</text>
</comment>
<dbReference type="UniPathway" id="UPA00078"/>
<dbReference type="AlphaFoldDB" id="A0A2T1ED85"/>
<accession>A0A2T1ED85</accession>
<keyword evidence="14" id="KW-1185">Reference proteome</keyword>
<dbReference type="PROSITE" id="PS00599">
    <property type="entry name" value="AA_TRANSFER_CLASS_2"/>
    <property type="match status" value="1"/>
</dbReference>
<keyword evidence="7" id="KW-0093">Biotin biosynthesis</keyword>
<comment type="caution">
    <text evidence="13">The sequence shown here is derived from an EMBL/GenBank/DDBJ whole genome shotgun (WGS) entry which is preliminary data.</text>
</comment>
<dbReference type="Pfam" id="PF00155">
    <property type="entry name" value="Aminotran_1_2"/>
    <property type="match status" value="1"/>
</dbReference>
<dbReference type="InterPro" id="IPR004839">
    <property type="entry name" value="Aminotransferase_I/II_large"/>
</dbReference>
<evidence type="ECO:0000313" key="13">
    <source>
        <dbReference type="EMBL" id="PSB30690.1"/>
    </source>
</evidence>
<gene>
    <name evidence="13" type="primary">bioF</name>
    <name evidence="13" type="ORF">C7B82_08445</name>
</gene>
<feature type="domain" description="Aminotransferase class I/classII large" evidence="12">
    <location>
        <begin position="42"/>
        <end position="389"/>
    </location>
</feature>
<evidence type="ECO:0000256" key="4">
    <source>
        <dbReference type="ARBA" id="ARBA00010008"/>
    </source>
</evidence>
<dbReference type="Gene3D" id="3.40.640.10">
    <property type="entry name" value="Type I PLP-dependent aspartate aminotransferase-like (Major domain)"/>
    <property type="match status" value="1"/>
</dbReference>
<evidence type="ECO:0000259" key="12">
    <source>
        <dbReference type="Pfam" id="PF00155"/>
    </source>
</evidence>
<dbReference type="GO" id="GO:0030170">
    <property type="term" value="F:pyridoxal phosphate binding"/>
    <property type="evidence" value="ECO:0007669"/>
    <property type="project" value="InterPro"/>
</dbReference>
<dbReference type="PANTHER" id="PTHR13693">
    <property type="entry name" value="CLASS II AMINOTRANSFERASE/8-AMINO-7-OXONONANOATE SYNTHASE"/>
    <property type="match status" value="1"/>
</dbReference>
<name>A0A2T1ED85_9CYAN</name>
<keyword evidence="6 11" id="KW-0808">Transferase</keyword>
<comment type="function">
    <text evidence="2 11">Catalyzes the decarboxylative condensation of pimeloyl-[acyl-carrier protein] and L-alanine to produce 8-amino-7-oxononanoate (AON), [acyl-carrier protein], and carbon dioxide.</text>
</comment>
<evidence type="ECO:0000256" key="2">
    <source>
        <dbReference type="ARBA" id="ARBA00002513"/>
    </source>
</evidence>
<proteinExistence type="inferred from homology"/>
<protein>
    <recommendedName>
        <fullName evidence="11">8-amino-7-ketopelargonate synthase</fullName>
        <ecNumber evidence="11">2.3.1.47</ecNumber>
    </recommendedName>
</protein>
<dbReference type="EMBL" id="PVWK01000049">
    <property type="protein sequence ID" value="PSB30690.1"/>
    <property type="molecule type" value="Genomic_DNA"/>
</dbReference>
<dbReference type="GO" id="GO:0008710">
    <property type="term" value="F:8-amino-7-oxononanoate synthase activity"/>
    <property type="evidence" value="ECO:0007669"/>
    <property type="project" value="UniProtKB-UniRule"/>
</dbReference>
<dbReference type="EC" id="2.3.1.47" evidence="11"/>
<comment type="catalytic activity">
    <reaction evidence="9 11">
        <text>6-carboxyhexanoyl-[ACP] + L-alanine + H(+) = (8S)-8-amino-7-oxononanoate + holo-[ACP] + CO2</text>
        <dbReference type="Rhea" id="RHEA:42288"/>
        <dbReference type="Rhea" id="RHEA-COMP:9685"/>
        <dbReference type="Rhea" id="RHEA-COMP:9955"/>
        <dbReference type="ChEBI" id="CHEBI:15378"/>
        <dbReference type="ChEBI" id="CHEBI:16526"/>
        <dbReference type="ChEBI" id="CHEBI:57972"/>
        <dbReference type="ChEBI" id="CHEBI:64479"/>
        <dbReference type="ChEBI" id="CHEBI:78846"/>
        <dbReference type="ChEBI" id="CHEBI:149468"/>
        <dbReference type="EC" id="2.3.1.47"/>
    </reaction>
</comment>
<dbReference type="Gene3D" id="3.90.1150.10">
    <property type="entry name" value="Aspartate Aminotransferase, domain 1"/>
    <property type="match status" value="1"/>
</dbReference>
<evidence type="ECO:0000256" key="7">
    <source>
        <dbReference type="ARBA" id="ARBA00022756"/>
    </source>
</evidence>
<sequence>MTADPYSWMEDALATIHRAGWYRSMQTLHGRSGAVMTLDGQPVINFASNDYLGLAGDDRLIQAAIAATQEYGTGSTGSRLVSGHRDLHQQLERAIATLKQTEDALVFSSGYLANLGTVSALVGKRDLILSDQYNHSSLKNGAILSGATVLTYPHCDVAQLRQRLEQHRDRYRRCLLLTDSVFSMDGDLCPLSELLALATSFDAMLLVDEAHATGVLGATGAGCVEHFGCTGSPLIQVGTLSKALGSLGGYVAGSATLIDYLRNRSVGWIYTTGLSPADTAAALTGVAIARQEPQRRTQLWQNVAALKQALTQQLADNPDVDLTLLPSESPILCLQAASPAIALHLGAALRQAGIFAPAIRPPTVPTSRLRLTLMATHDRTHIQQFIAALNQAMQVHTQTISTNLRPRTR</sequence>
<evidence type="ECO:0000256" key="8">
    <source>
        <dbReference type="ARBA" id="ARBA00022898"/>
    </source>
</evidence>
<dbReference type="PANTHER" id="PTHR13693:SF100">
    <property type="entry name" value="8-AMINO-7-OXONONANOATE SYNTHASE"/>
    <property type="match status" value="1"/>
</dbReference>
<reference evidence="14" key="1">
    <citation type="submission" date="2018-02" db="EMBL/GenBank/DDBJ databases">
        <authorList>
            <person name="Moore K."/>
            <person name="Momper L."/>
        </authorList>
    </citation>
    <scope>NUCLEOTIDE SEQUENCE [LARGE SCALE GENOMIC DNA]</scope>
    <source>
        <strain evidence="14">ULC18</strain>
    </source>
</reference>
<dbReference type="SUPFAM" id="SSF53383">
    <property type="entry name" value="PLP-dependent transferases"/>
    <property type="match status" value="1"/>
</dbReference>
<evidence type="ECO:0000256" key="5">
    <source>
        <dbReference type="ARBA" id="ARBA00011738"/>
    </source>
</evidence>
<dbReference type="CDD" id="cd06454">
    <property type="entry name" value="KBL_like"/>
    <property type="match status" value="1"/>
</dbReference>
<dbReference type="InterPro" id="IPR015424">
    <property type="entry name" value="PyrdxlP-dep_Trfase"/>
</dbReference>
<feature type="modified residue" description="N6-(pyridoxal phosphate)lysine" evidence="10">
    <location>
        <position position="242"/>
    </location>
</feature>
<comment type="cofactor">
    <cofactor evidence="1 10 11">
        <name>pyridoxal 5'-phosphate</name>
        <dbReference type="ChEBI" id="CHEBI:597326"/>
    </cofactor>
</comment>
<comment type="subunit">
    <text evidence="5 11">Homodimer.</text>
</comment>
<organism evidence="13 14">
    <name type="scientific">Stenomitos frigidus ULC18</name>
    <dbReference type="NCBI Taxonomy" id="2107698"/>
    <lineage>
        <taxon>Bacteria</taxon>
        <taxon>Bacillati</taxon>
        <taxon>Cyanobacteriota</taxon>
        <taxon>Cyanophyceae</taxon>
        <taxon>Leptolyngbyales</taxon>
        <taxon>Leptolyngbyaceae</taxon>
        <taxon>Stenomitos</taxon>
    </lineage>
</organism>
<keyword evidence="8 10" id="KW-0663">Pyridoxal phosphate</keyword>
<reference evidence="13 14" key="2">
    <citation type="submission" date="2018-03" db="EMBL/GenBank/DDBJ databases">
        <title>The ancient ancestry and fast evolution of plastids.</title>
        <authorList>
            <person name="Moore K.R."/>
            <person name="Magnabosco C."/>
            <person name="Momper L."/>
            <person name="Gold D.A."/>
            <person name="Bosak T."/>
            <person name="Fournier G.P."/>
        </authorList>
    </citation>
    <scope>NUCLEOTIDE SEQUENCE [LARGE SCALE GENOMIC DNA]</scope>
    <source>
        <strain evidence="13 14">ULC18</strain>
    </source>
</reference>
<dbReference type="GO" id="GO:0009102">
    <property type="term" value="P:biotin biosynthetic process"/>
    <property type="evidence" value="ECO:0007669"/>
    <property type="project" value="UniProtKB-UniRule"/>
</dbReference>
<comment type="similarity">
    <text evidence="4 11">Belongs to the class-II pyridoxal-phosphate-dependent aminotransferase family. BioF subfamily.</text>
</comment>